<dbReference type="Gene3D" id="1.10.420.10">
    <property type="entry name" value="Peroxidase, domain 2"/>
    <property type="match status" value="1"/>
</dbReference>
<sequence length="162" mass="17824">MAPTSLRSVVLLVLAVAVVVSDAQLQLSETFYDATCPQAASIVQQKVNAFVDANRGLAAALMRLHFHDCFVRTKPFGFMALDATNGTFDSAYYLDLLTNKGLLESDVALLSDPLGVEYAIRAVQDPMAFLNEFGWAMIKMGAIPALEPYGWRRHCAFVEPKY</sequence>
<dbReference type="PROSITE" id="PS00436">
    <property type="entry name" value="PEROXIDASE_2"/>
    <property type="match status" value="1"/>
</dbReference>
<keyword evidence="14" id="KW-1185">Reference proteome</keyword>
<feature type="domain" description="Plant heme peroxidase family profile" evidence="12">
    <location>
        <begin position="84"/>
        <end position="159"/>
    </location>
</feature>
<keyword evidence="11" id="KW-0732">Signal</keyword>
<evidence type="ECO:0000256" key="2">
    <source>
        <dbReference type="ARBA" id="ARBA00001970"/>
    </source>
</evidence>
<feature type="signal peptide" evidence="11">
    <location>
        <begin position="1"/>
        <end position="23"/>
    </location>
</feature>
<name>A0A176VP30_MARPO</name>
<reference evidence="13" key="1">
    <citation type="submission" date="2016-03" db="EMBL/GenBank/DDBJ databases">
        <title>Mechanisms controlling the formation of the plant cell surface in tip-growing cells are functionally conserved among land plants.</title>
        <authorList>
            <person name="Honkanen S."/>
            <person name="Jones V.A."/>
            <person name="Morieri G."/>
            <person name="Champion C."/>
            <person name="Hetherington A.J."/>
            <person name="Kelly S."/>
            <person name="Saint-Marcoux D."/>
            <person name="Proust H."/>
            <person name="Prescott H."/>
            <person name="Dolan L."/>
        </authorList>
    </citation>
    <scope>NUCLEOTIDE SEQUENCE [LARGE SCALE GENOMIC DNA]</scope>
    <source>
        <tissue evidence="13">Whole gametophyte</tissue>
    </source>
</reference>
<dbReference type="GO" id="GO:0140825">
    <property type="term" value="F:lactoperoxidase activity"/>
    <property type="evidence" value="ECO:0007669"/>
    <property type="project" value="UniProtKB-EC"/>
</dbReference>
<dbReference type="EMBL" id="LVLJ01003393">
    <property type="protein sequence ID" value="OAE21576.1"/>
    <property type="molecule type" value="Genomic_DNA"/>
</dbReference>
<proteinExistence type="predicted"/>
<evidence type="ECO:0000256" key="11">
    <source>
        <dbReference type="SAM" id="SignalP"/>
    </source>
</evidence>
<keyword evidence="9" id="KW-0106">Calcium</keyword>
<dbReference type="Proteomes" id="UP000077202">
    <property type="component" value="Unassembled WGS sequence"/>
</dbReference>
<dbReference type="PROSITE" id="PS50873">
    <property type="entry name" value="PEROXIDASE_4"/>
    <property type="match status" value="2"/>
</dbReference>
<evidence type="ECO:0000256" key="1">
    <source>
        <dbReference type="ARBA" id="ARBA00000189"/>
    </source>
</evidence>
<feature type="chain" id="PRO_5008051934" description="Plant heme peroxidase family profile domain-containing protein" evidence="11">
    <location>
        <begin position="24"/>
        <end position="162"/>
    </location>
</feature>
<evidence type="ECO:0000256" key="5">
    <source>
        <dbReference type="ARBA" id="ARBA00022723"/>
    </source>
</evidence>
<dbReference type="InterPro" id="IPR019794">
    <property type="entry name" value="Peroxidases_AS"/>
</dbReference>
<dbReference type="InterPro" id="IPR010255">
    <property type="entry name" value="Haem_peroxidase_sf"/>
</dbReference>
<comment type="cofactor">
    <cofactor evidence="9">
        <name>Ca(2+)</name>
        <dbReference type="ChEBI" id="CHEBI:29108"/>
    </cofactor>
    <text evidence="9">Binds 2 calcium ions per subunit.</text>
</comment>
<accession>A0A176VP30</accession>
<evidence type="ECO:0000259" key="12">
    <source>
        <dbReference type="PROSITE" id="PS50873"/>
    </source>
</evidence>
<evidence type="ECO:0000256" key="4">
    <source>
        <dbReference type="ARBA" id="ARBA00022617"/>
    </source>
</evidence>
<gene>
    <name evidence="13" type="ORF">AXG93_657s1040</name>
</gene>
<dbReference type="InterPro" id="IPR002016">
    <property type="entry name" value="Haem_peroxidase"/>
</dbReference>
<feature type="binding site" evidence="9">
    <location>
        <position position="71"/>
    </location>
    <ligand>
        <name>Ca(2+)</name>
        <dbReference type="ChEBI" id="CHEBI:29108"/>
        <label>1</label>
    </ligand>
</feature>
<evidence type="ECO:0000313" key="13">
    <source>
        <dbReference type="EMBL" id="OAE21576.1"/>
    </source>
</evidence>
<keyword evidence="5 9" id="KW-0479">Metal-binding</keyword>
<keyword evidence="7" id="KW-0408">Iron</keyword>
<dbReference type="GO" id="GO:0006979">
    <property type="term" value="P:response to oxidative stress"/>
    <property type="evidence" value="ECO:0007669"/>
    <property type="project" value="InterPro"/>
</dbReference>
<comment type="caution">
    <text evidence="13">The sequence shown here is derived from an EMBL/GenBank/DDBJ whole genome shotgun (WGS) entry which is preliminary data.</text>
</comment>
<dbReference type="PRINTS" id="PR00461">
    <property type="entry name" value="PLPEROXIDASE"/>
</dbReference>
<evidence type="ECO:0000256" key="9">
    <source>
        <dbReference type="PIRSR" id="PIRSR600823-3"/>
    </source>
</evidence>
<evidence type="ECO:0000256" key="6">
    <source>
        <dbReference type="ARBA" id="ARBA00023002"/>
    </source>
</evidence>
<comment type="cofactor">
    <cofactor evidence="2">
        <name>heme b</name>
        <dbReference type="ChEBI" id="CHEBI:60344"/>
    </cofactor>
</comment>
<dbReference type="PANTHER" id="PTHR31235">
    <property type="entry name" value="PEROXIDASE 25-RELATED"/>
    <property type="match status" value="1"/>
</dbReference>
<feature type="active site" description="Proton acceptor" evidence="8">
    <location>
        <position position="67"/>
    </location>
</feature>
<evidence type="ECO:0000256" key="8">
    <source>
        <dbReference type="PIRSR" id="PIRSR600823-1"/>
    </source>
</evidence>
<feature type="binding site" evidence="9">
    <location>
        <position position="68"/>
    </location>
    <ligand>
        <name>Ca(2+)</name>
        <dbReference type="ChEBI" id="CHEBI:29108"/>
        <label>1</label>
    </ligand>
</feature>
<evidence type="ECO:0000256" key="10">
    <source>
        <dbReference type="PIRSR" id="PIRSR600823-4"/>
    </source>
</evidence>
<organism evidence="13 14">
    <name type="scientific">Marchantia polymorpha subsp. ruderalis</name>
    <dbReference type="NCBI Taxonomy" id="1480154"/>
    <lineage>
        <taxon>Eukaryota</taxon>
        <taxon>Viridiplantae</taxon>
        <taxon>Streptophyta</taxon>
        <taxon>Embryophyta</taxon>
        <taxon>Marchantiophyta</taxon>
        <taxon>Marchantiopsida</taxon>
        <taxon>Marchantiidae</taxon>
        <taxon>Marchantiales</taxon>
        <taxon>Marchantiaceae</taxon>
        <taxon>Marchantia</taxon>
    </lineage>
</organism>
<feature type="site" description="Transition state stabilizer" evidence="10">
    <location>
        <position position="63"/>
    </location>
</feature>
<dbReference type="AlphaFoldDB" id="A0A176VP30"/>
<evidence type="ECO:0000313" key="14">
    <source>
        <dbReference type="Proteomes" id="UP000077202"/>
    </source>
</evidence>
<feature type="domain" description="Plant heme peroxidase family profile" evidence="12">
    <location>
        <begin position="26"/>
        <end position="72"/>
    </location>
</feature>
<keyword evidence="6" id="KW-0560">Oxidoreductase</keyword>
<evidence type="ECO:0000256" key="7">
    <source>
        <dbReference type="ARBA" id="ARBA00023004"/>
    </source>
</evidence>
<dbReference type="SUPFAM" id="SSF48113">
    <property type="entry name" value="Heme-dependent peroxidases"/>
    <property type="match status" value="2"/>
</dbReference>
<keyword evidence="3" id="KW-0575">Peroxidase</keyword>
<evidence type="ECO:0000256" key="3">
    <source>
        <dbReference type="ARBA" id="ARBA00022559"/>
    </source>
</evidence>
<dbReference type="Gene3D" id="1.10.520.10">
    <property type="match status" value="2"/>
</dbReference>
<dbReference type="GO" id="GO:0046872">
    <property type="term" value="F:metal ion binding"/>
    <property type="evidence" value="ECO:0007669"/>
    <property type="project" value="UniProtKB-KW"/>
</dbReference>
<comment type="catalytic activity">
    <reaction evidence="1">
        <text>2 a phenolic donor + H2O2 = 2 a phenolic radical donor + 2 H2O</text>
        <dbReference type="Rhea" id="RHEA:56136"/>
        <dbReference type="ChEBI" id="CHEBI:15377"/>
        <dbReference type="ChEBI" id="CHEBI:16240"/>
        <dbReference type="ChEBI" id="CHEBI:139520"/>
        <dbReference type="ChEBI" id="CHEBI:139521"/>
        <dbReference type="EC" id="1.11.1.7"/>
    </reaction>
</comment>
<dbReference type="GO" id="GO:0020037">
    <property type="term" value="F:heme binding"/>
    <property type="evidence" value="ECO:0007669"/>
    <property type="project" value="InterPro"/>
</dbReference>
<keyword evidence="4" id="KW-0349">Heme</keyword>
<dbReference type="InterPro" id="IPR000823">
    <property type="entry name" value="Peroxidase_pln"/>
</dbReference>
<protein>
    <recommendedName>
        <fullName evidence="12">Plant heme peroxidase family profile domain-containing protein</fullName>
    </recommendedName>
</protein>